<feature type="signal peptide" evidence="2">
    <location>
        <begin position="1"/>
        <end position="19"/>
    </location>
</feature>
<keyword evidence="2" id="KW-0449">Lipoprotein</keyword>
<protein>
    <recommendedName>
        <fullName evidence="2">Outer membrane lipoprotein Blc</fullName>
    </recommendedName>
</protein>
<feature type="domain" description="Lipocalin/cytosolic fatty-acid binding" evidence="3">
    <location>
        <begin position="37"/>
        <end position="182"/>
    </location>
</feature>
<dbReference type="PIRSF" id="PIRSF036893">
    <property type="entry name" value="Lipocalin_ApoD"/>
    <property type="match status" value="1"/>
</dbReference>
<comment type="similarity">
    <text evidence="1 2">Belongs to the calycin superfamily. Lipocalin family.</text>
</comment>
<dbReference type="Gene3D" id="2.40.128.20">
    <property type="match status" value="1"/>
</dbReference>
<gene>
    <name evidence="4" type="ORF">H8L32_06405</name>
</gene>
<evidence type="ECO:0000259" key="3">
    <source>
        <dbReference type="Pfam" id="PF08212"/>
    </source>
</evidence>
<dbReference type="InterPro" id="IPR047202">
    <property type="entry name" value="Lipocalin_Blc-like_dom"/>
</dbReference>
<dbReference type="InterPro" id="IPR000566">
    <property type="entry name" value="Lipocln_cytosolic_FA-bd_dom"/>
</dbReference>
<keyword evidence="2" id="KW-0446">Lipid-binding</keyword>
<keyword evidence="2" id="KW-0998">Cell outer membrane</keyword>
<proteinExistence type="inferred from homology"/>
<feature type="chain" id="PRO_5045014734" description="Outer membrane lipoprotein Blc" evidence="2">
    <location>
        <begin position="20"/>
        <end position="185"/>
    </location>
</feature>
<evidence type="ECO:0000313" key="4">
    <source>
        <dbReference type="EMBL" id="MBC3917100.1"/>
    </source>
</evidence>
<evidence type="ECO:0000256" key="2">
    <source>
        <dbReference type="PIRNR" id="PIRNR036893"/>
    </source>
</evidence>
<keyword evidence="2" id="KW-0732">Signal</keyword>
<dbReference type="Pfam" id="PF08212">
    <property type="entry name" value="Lipocalin_2"/>
    <property type="match status" value="1"/>
</dbReference>
<dbReference type="CDD" id="cd19438">
    <property type="entry name" value="lipocalin_Blc-like"/>
    <property type="match status" value="1"/>
</dbReference>
<reference evidence="4 5" key="1">
    <citation type="submission" date="2020-08" db="EMBL/GenBank/DDBJ databases">
        <title>Novel species isolated from subtropical streams in China.</title>
        <authorList>
            <person name="Lu H."/>
        </authorList>
    </citation>
    <scope>NUCLEOTIDE SEQUENCE [LARGE SCALE GENOMIC DNA]</scope>
    <source>
        <strain evidence="4 5">CY18W</strain>
    </source>
</reference>
<keyword evidence="2" id="KW-0472">Membrane</keyword>
<sequence>MKIRFIPALLLALCVTANASDMPQSTGIKPLVPITALDVPRYMGTWYEIAKFNNRFQKRCTGFTTATYSAIPDGKVQVINRCRAENGDLVEAIGVARQVGNSSSPKLKVRFAPAILSFLPMVWGDYWVIDLDQNYQLAAVSEGTREYLWILSRTKKVDHAKYDALIARLAAQGLDVSKLVLTWQE</sequence>
<organism evidence="4 5">
    <name type="scientific">Undibacterium hunanense</name>
    <dbReference type="NCBI Taxonomy" id="2762292"/>
    <lineage>
        <taxon>Bacteria</taxon>
        <taxon>Pseudomonadati</taxon>
        <taxon>Pseudomonadota</taxon>
        <taxon>Betaproteobacteria</taxon>
        <taxon>Burkholderiales</taxon>
        <taxon>Oxalobacteraceae</taxon>
        <taxon>Undibacterium</taxon>
    </lineage>
</organism>
<dbReference type="InterPro" id="IPR012674">
    <property type="entry name" value="Calycin"/>
</dbReference>
<name>A0ABR6ZNR5_9BURK</name>
<dbReference type="InterPro" id="IPR022271">
    <property type="entry name" value="Lipocalin_ApoD"/>
</dbReference>
<accession>A0ABR6ZNR5</accession>
<evidence type="ECO:0000313" key="5">
    <source>
        <dbReference type="Proteomes" id="UP000650424"/>
    </source>
</evidence>
<keyword evidence="5" id="KW-1185">Reference proteome</keyword>
<dbReference type="EMBL" id="JACOGF010000003">
    <property type="protein sequence ID" value="MBC3917100.1"/>
    <property type="molecule type" value="Genomic_DNA"/>
</dbReference>
<dbReference type="PANTHER" id="PTHR10612">
    <property type="entry name" value="APOLIPOPROTEIN D"/>
    <property type="match status" value="1"/>
</dbReference>
<comment type="subunit">
    <text evidence="2">Homodimer.</text>
</comment>
<evidence type="ECO:0000256" key="1">
    <source>
        <dbReference type="ARBA" id="ARBA00006889"/>
    </source>
</evidence>
<dbReference type="PANTHER" id="PTHR10612:SF34">
    <property type="entry name" value="APOLIPOPROTEIN D"/>
    <property type="match status" value="1"/>
</dbReference>
<dbReference type="SUPFAM" id="SSF50814">
    <property type="entry name" value="Lipocalins"/>
    <property type="match status" value="1"/>
</dbReference>
<comment type="function">
    <text evidence="2">Involved in the storage or transport of lipids necessary for membrane maintenance under stressful conditions. Displays a binding preference for lysophospholipids.</text>
</comment>
<dbReference type="Proteomes" id="UP000650424">
    <property type="component" value="Unassembled WGS sequence"/>
</dbReference>
<dbReference type="InterPro" id="IPR002446">
    <property type="entry name" value="Lipocalin_bac"/>
</dbReference>
<comment type="subcellular location">
    <subcellularLocation>
        <location evidence="2">Cell outer membrane</location>
    </subcellularLocation>
</comment>
<dbReference type="PRINTS" id="PR01171">
    <property type="entry name" value="BCTLIPOCALIN"/>
</dbReference>
<comment type="caution">
    <text evidence="4">The sequence shown here is derived from an EMBL/GenBank/DDBJ whole genome shotgun (WGS) entry which is preliminary data.</text>
</comment>